<evidence type="ECO:0000256" key="11">
    <source>
        <dbReference type="ARBA" id="ARBA00022946"/>
    </source>
</evidence>
<name>A0A7R9KKB8_9ACAR</name>
<comment type="similarity">
    <text evidence="2">Belongs to the LETM1 family.</text>
</comment>
<dbReference type="InterPro" id="IPR044202">
    <property type="entry name" value="LETM1/MDM38-like"/>
</dbReference>
<evidence type="ECO:0000256" key="20">
    <source>
        <dbReference type="SAM" id="MobiDB-lite"/>
    </source>
</evidence>
<dbReference type="InterPro" id="IPR002048">
    <property type="entry name" value="EF_hand_dom"/>
</dbReference>
<keyword evidence="25" id="KW-1185">Reference proteome</keyword>
<feature type="region of interest" description="Disordered" evidence="20">
    <location>
        <begin position="647"/>
        <end position="673"/>
    </location>
</feature>
<evidence type="ECO:0000313" key="25">
    <source>
        <dbReference type="Proteomes" id="UP000759131"/>
    </source>
</evidence>
<keyword evidence="7 21" id="KW-0812">Transmembrane</keyword>
<dbReference type="GO" id="GO:0005509">
    <property type="term" value="F:calcium ion binding"/>
    <property type="evidence" value="ECO:0007669"/>
    <property type="project" value="InterPro"/>
</dbReference>
<evidence type="ECO:0000256" key="18">
    <source>
        <dbReference type="PROSITE-ProRule" id="PRU01094"/>
    </source>
</evidence>
<dbReference type="SUPFAM" id="SSF47473">
    <property type="entry name" value="EF-hand"/>
    <property type="match status" value="1"/>
</dbReference>
<feature type="domain" description="EF-hand" evidence="22">
    <location>
        <begin position="585"/>
        <end position="620"/>
    </location>
</feature>
<dbReference type="PANTHER" id="PTHR14009:SF1">
    <property type="entry name" value="MITOCHONDRIAL PROTON_CALCIUM EXCHANGER PROTEIN"/>
    <property type="match status" value="1"/>
</dbReference>
<dbReference type="EMBL" id="OC856254">
    <property type="protein sequence ID" value="CAD7623467.1"/>
    <property type="molecule type" value="Genomic_DNA"/>
</dbReference>
<feature type="non-terminal residue" evidence="24">
    <location>
        <position position="1"/>
    </location>
</feature>
<dbReference type="Pfam" id="PF07766">
    <property type="entry name" value="LETM1_RBD"/>
    <property type="match status" value="2"/>
</dbReference>
<evidence type="ECO:0000256" key="6">
    <source>
        <dbReference type="ARBA" id="ARBA00022568"/>
    </source>
</evidence>
<accession>A0A7R9KKB8</accession>
<dbReference type="PROSITE" id="PS50222">
    <property type="entry name" value="EF_HAND_2"/>
    <property type="match status" value="1"/>
</dbReference>
<organism evidence="24">
    <name type="scientific">Medioppia subpectinata</name>
    <dbReference type="NCBI Taxonomy" id="1979941"/>
    <lineage>
        <taxon>Eukaryota</taxon>
        <taxon>Metazoa</taxon>
        <taxon>Ecdysozoa</taxon>
        <taxon>Arthropoda</taxon>
        <taxon>Chelicerata</taxon>
        <taxon>Arachnida</taxon>
        <taxon>Acari</taxon>
        <taxon>Acariformes</taxon>
        <taxon>Sarcoptiformes</taxon>
        <taxon>Oribatida</taxon>
        <taxon>Brachypylina</taxon>
        <taxon>Oppioidea</taxon>
        <taxon>Oppiidae</taxon>
        <taxon>Medioppia</taxon>
    </lineage>
</organism>
<comment type="subcellular location">
    <subcellularLocation>
        <location evidence="1">Mitochondrion inner membrane</location>
        <topology evidence="1">Single-pass membrane protein</topology>
    </subcellularLocation>
</comment>
<gene>
    <name evidence="24" type="ORF">OSB1V03_LOCUS3923</name>
</gene>
<evidence type="ECO:0000256" key="16">
    <source>
        <dbReference type="ARBA" id="ARBA00023136"/>
    </source>
</evidence>
<keyword evidence="11" id="KW-0809">Transit peptide</keyword>
<evidence type="ECO:0000256" key="3">
    <source>
        <dbReference type="ARBA" id="ARBA00020557"/>
    </source>
</evidence>
<dbReference type="Pfam" id="PF26561">
    <property type="entry name" value="LETM1_C"/>
    <property type="match status" value="1"/>
</dbReference>
<evidence type="ECO:0000256" key="7">
    <source>
        <dbReference type="ARBA" id="ARBA00022692"/>
    </source>
</evidence>
<dbReference type="Proteomes" id="UP000759131">
    <property type="component" value="Unassembled WGS sequence"/>
</dbReference>
<feature type="domain" description="Letm1 RBD" evidence="23">
    <location>
        <begin position="147"/>
        <end position="377"/>
    </location>
</feature>
<keyword evidence="13 19" id="KW-0175">Coiled coil</keyword>
<keyword evidence="9" id="KW-0999">Mitochondrion inner membrane</keyword>
<evidence type="ECO:0000259" key="22">
    <source>
        <dbReference type="PROSITE" id="PS50222"/>
    </source>
</evidence>
<evidence type="ECO:0000256" key="9">
    <source>
        <dbReference type="ARBA" id="ARBA00022792"/>
    </source>
</evidence>
<evidence type="ECO:0000259" key="23">
    <source>
        <dbReference type="PROSITE" id="PS51758"/>
    </source>
</evidence>
<dbReference type="AlphaFoldDB" id="A0A7R9KKB8"/>
<evidence type="ECO:0000256" key="4">
    <source>
        <dbReference type="ARBA" id="ARBA00022448"/>
    </source>
</evidence>
<evidence type="ECO:0000256" key="19">
    <source>
        <dbReference type="SAM" id="Coils"/>
    </source>
</evidence>
<keyword evidence="12 21" id="KW-1133">Transmembrane helix</keyword>
<evidence type="ECO:0000256" key="14">
    <source>
        <dbReference type="ARBA" id="ARBA00023065"/>
    </source>
</evidence>
<evidence type="ECO:0000256" key="2">
    <source>
        <dbReference type="ARBA" id="ARBA00009584"/>
    </source>
</evidence>
<feature type="transmembrane region" description="Helical" evidence="21">
    <location>
        <begin position="101"/>
        <end position="124"/>
    </location>
</feature>
<evidence type="ECO:0000256" key="5">
    <source>
        <dbReference type="ARBA" id="ARBA00022449"/>
    </source>
</evidence>
<feature type="compositionally biased region" description="Polar residues" evidence="20">
    <location>
        <begin position="654"/>
        <end position="665"/>
    </location>
</feature>
<evidence type="ECO:0000256" key="15">
    <source>
        <dbReference type="ARBA" id="ARBA00023128"/>
    </source>
</evidence>
<dbReference type="InterPro" id="IPR033122">
    <property type="entry name" value="LETM1-like_RBD"/>
</dbReference>
<dbReference type="GO" id="GO:0043022">
    <property type="term" value="F:ribosome binding"/>
    <property type="evidence" value="ECO:0007669"/>
    <property type="project" value="InterPro"/>
</dbReference>
<evidence type="ECO:0000256" key="13">
    <source>
        <dbReference type="ARBA" id="ARBA00023054"/>
    </source>
</evidence>
<sequence length="673" mass="77024">EQTVKALREEHKELKDKIESTAASAAVSDHQPIAPEVIAPPVPPKRSLRKRVWDEMVHYYHGFRLLFIDIGVGSRLVYKVLNGEDLTRREHRQLVRTTSDVFRLVPFSVFVIVPFMELLLPVFLKFFPGMLPSTFQTSSAQETKMKKELKLKLEMAKFLQNTLDEMTLQAKGETHSNKAKEFALFFNKIRNTGQQASNAEIMNFSKRDHFGLAIEASTLGSLSSLRVTTDRNKQFLAISIMNFSKLFEDEITLDSLSRPQLSALCRLLELQPIGTNNFLRFQLRMKLRSLQADDQMIQKEGVDSLTVPELIQACRARGMRALGISEVRLRSQLSQWLELSLNEKIPPSLLLLSRLLYLPENIEAVDQLKATIQSLPDSAGTEARYKIGETEGKIDNKTKIELIRLEEEAIKREKEEEEQVSQQKAKDRELLIDKAVDLEEKLKQKLAEQQQLSKQDIASIESALEDIAKEKNQLLIEKEEFDDLKEELKDYKEDIQEFEEISVQTGQKELKESKAAQRLRNKVNKMVNKMDNLFTGLASKKESLQQKIDILSKDGKTIESESKDVISINELLGAISRLQKVGDETKLERILEVLDNMDVDHDGSVEVEHVVKVLELLGRENVNVSSNQVKELMNLLIQEEKLEDEKKKLKEESNNQSVDKQSVKQNDNKDTKT</sequence>
<dbReference type="PANTHER" id="PTHR14009">
    <property type="entry name" value="LEUCINE ZIPPER-EF-HAND CONTAINING TRANSMEMBRANE PROTEIN"/>
    <property type="match status" value="1"/>
</dbReference>
<dbReference type="GO" id="GO:0015297">
    <property type="term" value="F:antiporter activity"/>
    <property type="evidence" value="ECO:0007669"/>
    <property type="project" value="UniProtKB-KW"/>
</dbReference>
<keyword evidence="6" id="KW-0109">Calcium transport</keyword>
<evidence type="ECO:0000256" key="21">
    <source>
        <dbReference type="SAM" id="Phobius"/>
    </source>
</evidence>
<keyword evidence="14" id="KW-0406">Ion transport</keyword>
<evidence type="ECO:0000256" key="12">
    <source>
        <dbReference type="ARBA" id="ARBA00022989"/>
    </source>
</evidence>
<dbReference type="InterPro" id="IPR059005">
    <property type="entry name" value="LETM1_C"/>
</dbReference>
<keyword evidence="5" id="KW-0050">Antiport</keyword>
<reference evidence="24" key="1">
    <citation type="submission" date="2020-11" db="EMBL/GenBank/DDBJ databases">
        <authorList>
            <person name="Tran Van P."/>
        </authorList>
    </citation>
    <scope>NUCLEOTIDE SEQUENCE</scope>
</reference>
<keyword evidence="8" id="KW-0479">Metal-binding</keyword>
<dbReference type="EMBL" id="CAJPIZ010001679">
    <property type="protein sequence ID" value="CAG2103897.1"/>
    <property type="molecule type" value="Genomic_DNA"/>
</dbReference>
<dbReference type="PROSITE" id="PS51758">
    <property type="entry name" value="LETM1_RBD"/>
    <property type="match status" value="1"/>
</dbReference>
<keyword evidence="15 18" id="KW-0496">Mitochondrion</keyword>
<keyword evidence="4" id="KW-0813">Transport</keyword>
<dbReference type="OrthoDB" id="624114at2759"/>
<proteinExistence type="inferred from homology"/>
<evidence type="ECO:0000256" key="1">
    <source>
        <dbReference type="ARBA" id="ARBA00004434"/>
    </source>
</evidence>
<dbReference type="GO" id="GO:0005743">
    <property type="term" value="C:mitochondrial inner membrane"/>
    <property type="evidence" value="ECO:0007669"/>
    <property type="project" value="UniProtKB-SubCell"/>
</dbReference>
<evidence type="ECO:0000256" key="10">
    <source>
        <dbReference type="ARBA" id="ARBA00022837"/>
    </source>
</evidence>
<feature type="coiled-coil region" evidence="19">
    <location>
        <begin position="400"/>
        <end position="501"/>
    </location>
</feature>
<keyword evidence="16 21" id="KW-0472">Membrane</keyword>
<dbReference type="GO" id="GO:0030003">
    <property type="term" value="P:intracellular monoatomic cation homeostasis"/>
    <property type="evidence" value="ECO:0007669"/>
    <property type="project" value="TreeGrafter"/>
</dbReference>
<keyword evidence="10" id="KW-0106">Calcium</keyword>
<evidence type="ECO:0000256" key="8">
    <source>
        <dbReference type="ARBA" id="ARBA00022723"/>
    </source>
</evidence>
<protein>
    <recommendedName>
        <fullName evidence="3">Mitochondrial proton/calcium exchanger protein</fullName>
    </recommendedName>
    <alternativeName>
        <fullName evidence="17">Leucine zipper-EF-hand-containing transmembrane protein 1</fullName>
    </alternativeName>
</protein>
<dbReference type="InterPro" id="IPR011992">
    <property type="entry name" value="EF-hand-dom_pair"/>
</dbReference>
<evidence type="ECO:0000256" key="17">
    <source>
        <dbReference type="ARBA" id="ARBA00031360"/>
    </source>
</evidence>
<evidence type="ECO:0000313" key="24">
    <source>
        <dbReference type="EMBL" id="CAD7623467.1"/>
    </source>
</evidence>